<feature type="region of interest" description="Disordered" evidence="8">
    <location>
        <begin position="286"/>
        <end position="307"/>
    </location>
</feature>
<keyword evidence="11" id="KW-1185">Reference proteome</keyword>
<feature type="transmembrane region" description="Helical" evidence="9">
    <location>
        <begin position="138"/>
        <end position="160"/>
    </location>
</feature>
<reference evidence="10 11" key="1">
    <citation type="submission" date="2016-09" db="EMBL/GenBank/DDBJ databases">
        <title>Extensive genetic diversity and differential bi-allelic expression allows diatom success in the polar Southern Ocean.</title>
        <authorList>
            <consortium name="DOE Joint Genome Institute"/>
            <person name="Mock T."/>
            <person name="Otillar R.P."/>
            <person name="Strauss J."/>
            <person name="Dupont C."/>
            <person name="Frickenhaus S."/>
            <person name="Maumus F."/>
            <person name="Mcmullan M."/>
            <person name="Sanges R."/>
            <person name="Schmutz J."/>
            <person name="Toseland A."/>
            <person name="Valas R."/>
            <person name="Veluchamy A."/>
            <person name="Ward B.J."/>
            <person name="Allen A."/>
            <person name="Barry K."/>
            <person name="Falciatore A."/>
            <person name="Ferrante M."/>
            <person name="Fortunato A.E."/>
            <person name="Gloeckner G."/>
            <person name="Gruber A."/>
            <person name="Hipkin R."/>
            <person name="Janech M."/>
            <person name="Kroth P."/>
            <person name="Leese F."/>
            <person name="Lindquist E."/>
            <person name="Lyon B.R."/>
            <person name="Martin J."/>
            <person name="Mayer C."/>
            <person name="Parker M."/>
            <person name="Quesneville H."/>
            <person name="Raymond J."/>
            <person name="Uhlig C."/>
            <person name="Valentin K.U."/>
            <person name="Worden A.Z."/>
            <person name="Armbrust E.V."/>
            <person name="Bowler C."/>
            <person name="Green B."/>
            <person name="Moulton V."/>
            <person name="Van Oosterhout C."/>
            <person name="Grigoriev I."/>
        </authorList>
    </citation>
    <scope>NUCLEOTIDE SEQUENCE [LARGE SCALE GENOMIC DNA]</scope>
    <source>
        <strain evidence="10 11">CCMP1102</strain>
    </source>
</reference>
<evidence type="ECO:0000313" key="11">
    <source>
        <dbReference type="Proteomes" id="UP000095751"/>
    </source>
</evidence>
<feature type="transmembrane region" description="Helical" evidence="9">
    <location>
        <begin position="20"/>
        <end position="41"/>
    </location>
</feature>
<feature type="transmembrane region" description="Helical" evidence="9">
    <location>
        <begin position="172"/>
        <end position="194"/>
    </location>
</feature>
<dbReference type="KEGG" id="fcy:FRACYDRAFT_264058"/>
<dbReference type="OrthoDB" id="47156at2759"/>
<dbReference type="Pfam" id="PF04193">
    <property type="entry name" value="PQ-loop"/>
    <property type="match status" value="1"/>
</dbReference>
<feature type="compositionally biased region" description="Low complexity" evidence="8">
    <location>
        <begin position="288"/>
        <end position="307"/>
    </location>
</feature>
<feature type="transmembrane region" description="Helical" evidence="9">
    <location>
        <begin position="83"/>
        <end position="106"/>
    </location>
</feature>
<evidence type="ECO:0000256" key="6">
    <source>
        <dbReference type="ARBA" id="ARBA00023136"/>
    </source>
</evidence>
<evidence type="ECO:0000256" key="5">
    <source>
        <dbReference type="ARBA" id="ARBA00022989"/>
    </source>
</evidence>
<keyword evidence="2" id="KW-0813">Transport</keyword>
<feature type="transmembrane region" description="Helical" evidence="9">
    <location>
        <begin position="113"/>
        <end position="132"/>
    </location>
</feature>
<feature type="transmembrane region" description="Helical" evidence="9">
    <location>
        <begin position="200"/>
        <end position="224"/>
    </location>
</feature>
<dbReference type="PANTHER" id="PTHR12226:SF2">
    <property type="entry name" value="MANNOSE-P-DOLICHOL UTILIZATION DEFECT 1 PROTEIN"/>
    <property type="match status" value="1"/>
</dbReference>
<keyword evidence="5 9" id="KW-1133">Transmembrane helix</keyword>
<evidence type="ECO:0008006" key="12">
    <source>
        <dbReference type="Google" id="ProtNLM"/>
    </source>
</evidence>
<dbReference type="InParanoid" id="A0A1E7EUM5"/>
<dbReference type="InterPro" id="IPR016817">
    <property type="entry name" value="MannP-dilichol_defect-1"/>
</dbReference>
<gene>
    <name evidence="10" type="ORF">FRACYDRAFT_264058</name>
</gene>
<keyword evidence="4" id="KW-0677">Repeat</keyword>
<keyword evidence="3 9" id="KW-0812">Transmembrane</keyword>
<sequence>MTDNDNDNDNDTDNNTALVFVNIVFAKGIGYLIGIGSLLLYTPIAIRICRQQHANGLVISTWWLKLISYIFSDIFYTRKHYILSTWFETFIITIESTVVLFLVAYYQQQMFNLYPFWCMVFIFIIVSIYGFTPSGASIQLISFGQLFSAIIYTTALVPQFHYNYSNSSKGDYSPITCILAGVGCTIRLYTTIVLNNSDPILLISFLCAMIINFLLLFQIIYYGLYMEGLTLKQVLTSDIITTTTTTTNTTPDDHPSFIIQDDELNDVDYYSNGGATSRTRIDLQLGDVHSSSPSNNNDNDNNNVHPEQYGIQQTTQNHHHHRHQFS</sequence>
<protein>
    <recommendedName>
        <fullName evidence="12">PQ-loop-domain-containing protein</fullName>
    </recommendedName>
</protein>
<evidence type="ECO:0000256" key="1">
    <source>
        <dbReference type="ARBA" id="ARBA00004141"/>
    </source>
</evidence>
<dbReference type="EMBL" id="KV784374">
    <property type="protein sequence ID" value="OEU09740.1"/>
    <property type="molecule type" value="Genomic_DNA"/>
</dbReference>
<name>A0A1E7EUM5_9STRA</name>
<dbReference type="Proteomes" id="UP000095751">
    <property type="component" value="Unassembled WGS sequence"/>
</dbReference>
<comment type="subcellular location">
    <subcellularLocation>
        <location evidence="1">Membrane</location>
        <topology evidence="1">Multi-pass membrane protein</topology>
    </subcellularLocation>
</comment>
<evidence type="ECO:0000256" key="2">
    <source>
        <dbReference type="ARBA" id="ARBA00022448"/>
    </source>
</evidence>
<dbReference type="PANTHER" id="PTHR12226">
    <property type="entry name" value="MANNOSE-P-DOLICHOL UTILIZATION DEFECT 1 LEC35 -RELATED"/>
    <property type="match status" value="1"/>
</dbReference>
<evidence type="ECO:0000256" key="8">
    <source>
        <dbReference type="SAM" id="MobiDB-lite"/>
    </source>
</evidence>
<dbReference type="AlphaFoldDB" id="A0A1E7EUM5"/>
<feature type="transmembrane region" description="Helical" evidence="9">
    <location>
        <begin position="53"/>
        <end position="71"/>
    </location>
</feature>
<keyword evidence="6 9" id="KW-0472">Membrane</keyword>
<evidence type="ECO:0000256" key="3">
    <source>
        <dbReference type="ARBA" id="ARBA00022692"/>
    </source>
</evidence>
<accession>A0A1E7EUM5</accession>
<evidence type="ECO:0000256" key="7">
    <source>
        <dbReference type="ARBA" id="ARBA00038475"/>
    </source>
</evidence>
<dbReference type="InterPro" id="IPR006603">
    <property type="entry name" value="PQ-loop_rpt"/>
</dbReference>
<evidence type="ECO:0000313" key="10">
    <source>
        <dbReference type="EMBL" id="OEU09740.1"/>
    </source>
</evidence>
<evidence type="ECO:0000256" key="4">
    <source>
        <dbReference type="ARBA" id="ARBA00022737"/>
    </source>
</evidence>
<evidence type="ECO:0000256" key="9">
    <source>
        <dbReference type="SAM" id="Phobius"/>
    </source>
</evidence>
<dbReference type="Gene3D" id="1.20.1280.290">
    <property type="match status" value="1"/>
</dbReference>
<organism evidence="10 11">
    <name type="scientific">Fragilariopsis cylindrus CCMP1102</name>
    <dbReference type="NCBI Taxonomy" id="635003"/>
    <lineage>
        <taxon>Eukaryota</taxon>
        <taxon>Sar</taxon>
        <taxon>Stramenopiles</taxon>
        <taxon>Ochrophyta</taxon>
        <taxon>Bacillariophyta</taxon>
        <taxon>Bacillariophyceae</taxon>
        <taxon>Bacillariophycidae</taxon>
        <taxon>Bacillariales</taxon>
        <taxon>Bacillariaceae</taxon>
        <taxon>Fragilariopsis</taxon>
    </lineage>
</organism>
<proteinExistence type="inferred from homology"/>
<dbReference type="GO" id="GO:0016020">
    <property type="term" value="C:membrane"/>
    <property type="evidence" value="ECO:0007669"/>
    <property type="project" value="UniProtKB-SubCell"/>
</dbReference>
<comment type="similarity">
    <text evidence="7">Belongs to the MPDU1 (TC 2.A.43.3) family.</text>
</comment>